<keyword evidence="1" id="KW-0812">Transmembrane</keyword>
<protein>
    <submittedName>
        <fullName evidence="2">Uncharacterized protein</fullName>
    </submittedName>
</protein>
<comment type="caution">
    <text evidence="2">The sequence shown here is derived from an EMBL/GenBank/DDBJ whole genome shotgun (WGS) entry which is preliminary data.</text>
</comment>
<reference evidence="3" key="1">
    <citation type="submission" date="2017-09" db="EMBL/GenBank/DDBJ databases">
        <title>Depth-based differentiation of microbial function through sediment-hosted aquifers and enrichment of novel symbionts in the deep terrestrial subsurface.</title>
        <authorList>
            <person name="Probst A.J."/>
            <person name="Ladd B."/>
            <person name="Jarett J.K."/>
            <person name="Geller-Mcgrath D.E."/>
            <person name="Sieber C.M.K."/>
            <person name="Emerson J.B."/>
            <person name="Anantharaman K."/>
            <person name="Thomas B.C."/>
            <person name="Malmstrom R."/>
            <person name="Stieglmeier M."/>
            <person name="Klingl A."/>
            <person name="Woyke T."/>
            <person name="Ryan C.M."/>
            <person name="Banfield J.F."/>
        </authorList>
    </citation>
    <scope>NUCLEOTIDE SEQUENCE [LARGE SCALE GENOMIC DNA]</scope>
</reference>
<dbReference type="EMBL" id="PFAM01000013">
    <property type="protein sequence ID" value="PIT96100.1"/>
    <property type="molecule type" value="Genomic_DNA"/>
</dbReference>
<evidence type="ECO:0000313" key="3">
    <source>
        <dbReference type="Proteomes" id="UP000228533"/>
    </source>
</evidence>
<accession>A0A2M6WTI3</accession>
<organism evidence="2 3">
    <name type="scientific">Candidatus Falkowbacteria bacterium CG10_big_fil_rev_8_21_14_0_10_37_14</name>
    <dbReference type="NCBI Taxonomy" id="1974561"/>
    <lineage>
        <taxon>Bacteria</taxon>
        <taxon>Candidatus Falkowiibacteriota</taxon>
    </lineage>
</organism>
<evidence type="ECO:0000313" key="2">
    <source>
        <dbReference type="EMBL" id="PIT96100.1"/>
    </source>
</evidence>
<proteinExistence type="predicted"/>
<sequence>MKLFSWLAMLAYLGIMGYQIVMAPHYFNITIDVCNSQTFIYGVIPVPGAMNSWSWVAMISWLVVASLLALSVGWFSRKSFFIATLLLCVTFGFLLVRADMDCGEIVNCGTKLQSSVDRTIQKAISQLDESICLEMTALFNRCKNQLTSTEQVRCQQTVITLKRYKEAGLDISKCSTEPLGCRVTMLQFYSENLSDDLETARYQCEQNFGKAQVSKDLCLEYIQQWQVEGRKPVQ</sequence>
<dbReference type="AlphaFoldDB" id="A0A2M6WTI3"/>
<evidence type="ECO:0000256" key="1">
    <source>
        <dbReference type="SAM" id="Phobius"/>
    </source>
</evidence>
<dbReference type="Proteomes" id="UP000228533">
    <property type="component" value="Unassembled WGS sequence"/>
</dbReference>
<keyword evidence="1" id="KW-1133">Transmembrane helix</keyword>
<gene>
    <name evidence="2" type="ORF">COT94_02465</name>
</gene>
<feature type="transmembrane region" description="Helical" evidence="1">
    <location>
        <begin position="80"/>
        <end position="98"/>
    </location>
</feature>
<keyword evidence="1" id="KW-0472">Membrane</keyword>
<name>A0A2M6WTI3_9BACT</name>
<feature type="transmembrane region" description="Helical" evidence="1">
    <location>
        <begin position="53"/>
        <end position="73"/>
    </location>
</feature>